<organism evidence="1 2">
    <name type="scientific">Candidatus Allofournierella pullicola</name>
    <dbReference type="NCBI Taxonomy" id="2838596"/>
    <lineage>
        <taxon>Bacteria</taxon>
        <taxon>Bacillati</taxon>
        <taxon>Bacillota</taxon>
        <taxon>Clostridia</taxon>
        <taxon>Eubacteriales</taxon>
        <taxon>Oscillospiraceae</taxon>
        <taxon>Allofournierella</taxon>
    </lineage>
</organism>
<proteinExistence type="predicted"/>
<evidence type="ECO:0000313" key="2">
    <source>
        <dbReference type="Proteomes" id="UP000824193"/>
    </source>
</evidence>
<evidence type="ECO:0000313" key="1">
    <source>
        <dbReference type="EMBL" id="HIX06464.1"/>
    </source>
</evidence>
<gene>
    <name evidence="1" type="ORF">H9865_10295</name>
</gene>
<protein>
    <submittedName>
        <fullName evidence="1">Uncharacterized protein</fullName>
    </submittedName>
</protein>
<reference evidence="1" key="2">
    <citation type="submission" date="2021-04" db="EMBL/GenBank/DDBJ databases">
        <authorList>
            <person name="Gilroy R."/>
        </authorList>
    </citation>
    <scope>NUCLEOTIDE SEQUENCE</scope>
    <source>
        <strain evidence="1">2239</strain>
    </source>
</reference>
<dbReference type="Proteomes" id="UP000824193">
    <property type="component" value="Unassembled WGS sequence"/>
</dbReference>
<dbReference type="AlphaFoldDB" id="A0A9D1V633"/>
<dbReference type="EMBL" id="DXFW01000035">
    <property type="protein sequence ID" value="HIX06464.1"/>
    <property type="molecule type" value="Genomic_DNA"/>
</dbReference>
<comment type="caution">
    <text evidence="1">The sequence shown here is derived from an EMBL/GenBank/DDBJ whole genome shotgun (WGS) entry which is preliminary data.</text>
</comment>
<sequence length="126" mass="14414">MYEALTKYIGQFEDVGTWIIDRENDGSKEHPIQMPYMSYSKAIMKFLSEMDAFMVYNYQEVLKRNDLRWGMEMGNADVSGFDAEAVLALLTGAVRAERFCDGAFASFVRSGAVDRWLGRLKEIDES</sequence>
<name>A0A9D1V633_9FIRM</name>
<dbReference type="Pfam" id="PF20118">
    <property type="entry name" value="DUF6508"/>
    <property type="match status" value="1"/>
</dbReference>
<dbReference type="InterPro" id="IPR045425">
    <property type="entry name" value="DUF6508"/>
</dbReference>
<reference evidence="1" key="1">
    <citation type="journal article" date="2021" name="PeerJ">
        <title>Extensive microbial diversity within the chicken gut microbiome revealed by metagenomics and culture.</title>
        <authorList>
            <person name="Gilroy R."/>
            <person name="Ravi A."/>
            <person name="Getino M."/>
            <person name="Pursley I."/>
            <person name="Horton D.L."/>
            <person name="Alikhan N.F."/>
            <person name="Baker D."/>
            <person name="Gharbi K."/>
            <person name="Hall N."/>
            <person name="Watson M."/>
            <person name="Adriaenssens E.M."/>
            <person name="Foster-Nyarko E."/>
            <person name="Jarju S."/>
            <person name="Secka A."/>
            <person name="Antonio M."/>
            <person name="Oren A."/>
            <person name="Chaudhuri R.R."/>
            <person name="La Ragione R."/>
            <person name="Hildebrand F."/>
            <person name="Pallen M.J."/>
        </authorList>
    </citation>
    <scope>NUCLEOTIDE SEQUENCE</scope>
    <source>
        <strain evidence="1">2239</strain>
    </source>
</reference>
<accession>A0A9D1V633</accession>